<keyword evidence="7" id="KW-0479">Metal-binding</keyword>
<evidence type="ECO:0000256" key="12">
    <source>
        <dbReference type="ARBA" id="ARBA00048418"/>
    </source>
</evidence>
<evidence type="ECO:0000256" key="13">
    <source>
        <dbReference type="SAM" id="MobiDB-lite"/>
    </source>
</evidence>
<dbReference type="Gene3D" id="3.40.50.150">
    <property type="entry name" value="Vaccinia Virus protein VP39"/>
    <property type="match status" value="1"/>
</dbReference>
<dbReference type="InterPro" id="IPR036396">
    <property type="entry name" value="Cyt_P450_sf"/>
</dbReference>
<dbReference type="GO" id="GO:0004497">
    <property type="term" value="F:monooxygenase activity"/>
    <property type="evidence" value="ECO:0007669"/>
    <property type="project" value="InterPro"/>
</dbReference>
<dbReference type="GO" id="GO:0030422">
    <property type="term" value="P:siRNA processing"/>
    <property type="evidence" value="ECO:0007669"/>
    <property type="project" value="TreeGrafter"/>
</dbReference>
<organism evidence="15 16">
    <name type="scientific">Synchytrium microbalum</name>
    <dbReference type="NCBI Taxonomy" id="1806994"/>
    <lineage>
        <taxon>Eukaryota</taxon>
        <taxon>Fungi</taxon>
        <taxon>Fungi incertae sedis</taxon>
        <taxon>Chytridiomycota</taxon>
        <taxon>Chytridiomycota incertae sedis</taxon>
        <taxon>Chytridiomycetes</taxon>
        <taxon>Synchytriales</taxon>
        <taxon>Synchytriaceae</taxon>
        <taxon>Synchytrium</taxon>
    </lineage>
</organism>
<keyword evidence="6" id="KW-0949">S-adenosyl-L-methionine</keyword>
<evidence type="ECO:0000256" key="5">
    <source>
        <dbReference type="ARBA" id="ARBA00022679"/>
    </source>
</evidence>
<dbReference type="InterPro" id="IPR001128">
    <property type="entry name" value="Cyt_P450"/>
</dbReference>
<dbReference type="GO" id="GO:0016705">
    <property type="term" value="F:oxidoreductase activity, acting on paired donors, with incorporation or reduction of molecular oxygen"/>
    <property type="evidence" value="ECO:0007669"/>
    <property type="project" value="InterPro"/>
</dbReference>
<dbReference type="InterPro" id="IPR013217">
    <property type="entry name" value="Methyltransf_12"/>
</dbReference>
<dbReference type="AlphaFoldDB" id="A0A507CDD9"/>
<evidence type="ECO:0000259" key="14">
    <source>
        <dbReference type="Pfam" id="PF08242"/>
    </source>
</evidence>
<keyword evidence="5" id="KW-0808">Transferase</keyword>
<accession>A0A507CDD9</accession>
<feature type="compositionally biased region" description="Basic and acidic residues" evidence="13">
    <location>
        <begin position="493"/>
        <end position="510"/>
    </location>
</feature>
<keyword evidence="16" id="KW-1185">Reference proteome</keyword>
<comment type="catalytic activity">
    <reaction evidence="12">
        <text>small RNA 3'-end nucleotide + S-adenosyl-L-methionine = small RNA 3'-end 2'-O-methylnucleotide + S-adenosyl-L-homocysteine + H(+)</text>
        <dbReference type="Rhea" id="RHEA:37887"/>
        <dbReference type="Rhea" id="RHEA-COMP:10415"/>
        <dbReference type="Rhea" id="RHEA-COMP:10416"/>
        <dbReference type="ChEBI" id="CHEBI:15378"/>
        <dbReference type="ChEBI" id="CHEBI:57856"/>
        <dbReference type="ChEBI" id="CHEBI:59789"/>
        <dbReference type="ChEBI" id="CHEBI:74896"/>
        <dbReference type="ChEBI" id="CHEBI:74898"/>
        <dbReference type="EC" id="2.1.1.386"/>
    </reaction>
</comment>
<dbReference type="GO" id="GO:0005737">
    <property type="term" value="C:cytoplasm"/>
    <property type="evidence" value="ECO:0007669"/>
    <property type="project" value="TreeGrafter"/>
</dbReference>
<dbReference type="EC" id="2.1.1.386" evidence="11"/>
<dbReference type="GO" id="GO:0090486">
    <property type="term" value="F:small RNA 2'-O-methyltransferase activity"/>
    <property type="evidence" value="ECO:0007669"/>
    <property type="project" value="UniProtKB-EC"/>
</dbReference>
<dbReference type="InterPro" id="IPR026610">
    <property type="entry name" value="Hen1"/>
</dbReference>
<gene>
    <name evidence="15" type="ORF">SmJEL517_g00692</name>
</gene>
<dbReference type="PANTHER" id="PTHR21404:SF3">
    <property type="entry name" value="SMALL RNA 2'-O-METHYLTRANSFERASE"/>
    <property type="match status" value="1"/>
</dbReference>
<dbReference type="GO" id="GO:0005506">
    <property type="term" value="F:iron ion binding"/>
    <property type="evidence" value="ECO:0007669"/>
    <property type="project" value="InterPro"/>
</dbReference>
<keyword evidence="8" id="KW-0460">Magnesium</keyword>
<dbReference type="GO" id="GO:0003723">
    <property type="term" value="F:RNA binding"/>
    <property type="evidence" value="ECO:0007669"/>
    <property type="project" value="UniProtKB-KW"/>
</dbReference>
<dbReference type="Proteomes" id="UP000319731">
    <property type="component" value="Unassembled WGS sequence"/>
</dbReference>
<evidence type="ECO:0000313" key="15">
    <source>
        <dbReference type="EMBL" id="TPX37632.1"/>
    </source>
</evidence>
<dbReference type="PANTHER" id="PTHR21404">
    <property type="entry name" value="HEN1"/>
    <property type="match status" value="1"/>
</dbReference>
<evidence type="ECO:0000256" key="10">
    <source>
        <dbReference type="ARBA" id="ARBA00023158"/>
    </source>
</evidence>
<comment type="cofactor">
    <cofactor evidence="1">
        <name>Mg(2+)</name>
        <dbReference type="ChEBI" id="CHEBI:18420"/>
    </cofactor>
</comment>
<proteinExistence type="inferred from homology"/>
<evidence type="ECO:0000256" key="8">
    <source>
        <dbReference type="ARBA" id="ARBA00022842"/>
    </source>
</evidence>
<evidence type="ECO:0000256" key="7">
    <source>
        <dbReference type="ARBA" id="ARBA00022723"/>
    </source>
</evidence>
<keyword evidence="4" id="KW-0489">Methyltransferase</keyword>
<evidence type="ECO:0000256" key="4">
    <source>
        <dbReference type="ARBA" id="ARBA00022603"/>
    </source>
</evidence>
<dbReference type="OrthoDB" id="2154311at2759"/>
<feature type="domain" description="Methyltransferase type 12" evidence="14">
    <location>
        <begin position="147"/>
        <end position="252"/>
    </location>
</feature>
<evidence type="ECO:0000256" key="2">
    <source>
        <dbReference type="ARBA" id="ARBA00009026"/>
    </source>
</evidence>
<dbReference type="Pfam" id="PF00067">
    <property type="entry name" value="p450"/>
    <property type="match status" value="1"/>
</dbReference>
<feature type="compositionally biased region" description="Acidic residues" evidence="13">
    <location>
        <begin position="482"/>
        <end position="492"/>
    </location>
</feature>
<dbReference type="GO" id="GO:0001510">
    <property type="term" value="P:RNA methylation"/>
    <property type="evidence" value="ECO:0007669"/>
    <property type="project" value="InterPro"/>
</dbReference>
<reference evidence="15 16" key="1">
    <citation type="journal article" date="2019" name="Sci. Rep.">
        <title>Comparative genomics of chytrid fungi reveal insights into the obligate biotrophic and pathogenic lifestyle of Synchytrium endobioticum.</title>
        <authorList>
            <person name="van de Vossenberg B.T.L.H."/>
            <person name="Warris S."/>
            <person name="Nguyen H.D.T."/>
            <person name="van Gent-Pelzer M.P.E."/>
            <person name="Joly D.L."/>
            <person name="van de Geest H.C."/>
            <person name="Bonants P.J.M."/>
            <person name="Smith D.S."/>
            <person name="Levesque C.A."/>
            <person name="van der Lee T.A.J."/>
        </authorList>
    </citation>
    <scope>NUCLEOTIDE SEQUENCE [LARGE SCALE GENOMIC DNA]</scope>
    <source>
        <strain evidence="15 16">JEL517</strain>
    </source>
</reference>
<dbReference type="EMBL" id="QEAO01000002">
    <property type="protein sequence ID" value="TPX37632.1"/>
    <property type="molecule type" value="Genomic_DNA"/>
</dbReference>
<protein>
    <recommendedName>
        <fullName evidence="3">Small RNA 2'-O-methyltransferase</fullName>
        <ecNumber evidence="11">2.1.1.386</ecNumber>
    </recommendedName>
</protein>
<evidence type="ECO:0000313" key="16">
    <source>
        <dbReference type="Proteomes" id="UP000319731"/>
    </source>
</evidence>
<dbReference type="GO" id="GO:0005634">
    <property type="term" value="C:nucleus"/>
    <property type="evidence" value="ECO:0007669"/>
    <property type="project" value="TreeGrafter"/>
</dbReference>
<keyword evidence="9" id="KW-0694">RNA-binding</keyword>
<dbReference type="RefSeq" id="XP_031027543.1">
    <property type="nucleotide sequence ID" value="XM_031166621.1"/>
</dbReference>
<evidence type="ECO:0000256" key="6">
    <source>
        <dbReference type="ARBA" id="ARBA00022691"/>
    </source>
</evidence>
<dbReference type="InterPro" id="IPR029063">
    <property type="entry name" value="SAM-dependent_MTases_sf"/>
</dbReference>
<feature type="region of interest" description="Disordered" evidence="13">
    <location>
        <begin position="469"/>
        <end position="555"/>
    </location>
</feature>
<sequence length="555" mass="62886">MQSELDQIVGRDGSLTQEMLSQLTYLDCVIKEVLRYYPGGIINPGQQVAVNLGALHHNPEYWQDPDKFWPERWENGFTPVPGSYLPFGNGIAGSDTDASIDWIVRCSHIVVTSFDIELVEGLSIVRSTFLLTGFYNGLLFRFKPRILDLGCGEGALLEIVLNDTSITRCVGVDVNESVLAQALLECSPTESDKRFLRERPVKLELYQGSVAEADSRLLGFDAVVSVEVIEHLDPPVLAAFPRTVFGVYRPGTVIITTPNAEFNVNFPSLKYGTPEAILRNDDHRFEWTRAEFQSWCDKNAAQYGYVVMYDGIGLLTSGDTGLGCCTQLAVFTRIDDPATPLPQQQDTPLTPYKSIASIDFPYFEEDGFTNADIVQEMVERTRYLVYIEVLSNAPEGTLPTAQSSEEIKHIHIDRFWAVLRIRQICKLKTRLFQVVQSDDAKAWYAYSRDSGMVTILFDPAMYDTSMDAQWKDDDEMQPKDVDELDDEEEGEDHDDREQQLYDEHEHDGEVNHSMQTAWPEYRDKDVNMFWGSPDPNVNEQSNDVNHHWAESVPAE</sequence>
<evidence type="ECO:0000256" key="9">
    <source>
        <dbReference type="ARBA" id="ARBA00022884"/>
    </source>
</evidence>
<comment type="caution">
    <text evidence="15">The sequence shown here is derived from an EMBL/GenBank/DDBJ whole genome shotgun (WGS) entry which is preliminary data.</text>
</comment>
<dbReference type="SUPFAM" id="SSF48264">
    <property type="entry name" value="Cytochrome P450"/>
    <property type="match status" value="1"/>
</dbReference>
<dbReference type="GO" id="GO:0020037">
    <property type="term" value="F:heme binding"/>
    <property type="evidence" value="ECO:0007669"/>
    <property type="project" value="InterPro"/>
</dbReference>
<dbReference type="Pfam" id="PF08242">
    <property type="entry name" value="Methyltransf_12"/>
    <property type="match status" value="1"/>
</dbReference>
<dbReference type="CDD" id="cd02440">
    <property type="entry name" value="AdoMet_MTases"/>
    <property type="match status" value="1"/>
</dbReference>
<evidence type="ECO:0000256" key="3">
    <source>
        <dbReference type="ARBA" id="ARBA00021330"/>
    </source>
</evidence>
<dbReference type="SUPFAM" id="SSF53335">
    <property type="entry name" value="S-adenosyl-L-methionine-dependent methyltransferases"/>
    <property type="match status" value="1"/>
</dbReference>
<dbReference type="Gene3D" id="1.10.630.10">
    <property type="entry name" value="Cytochrome P450"/>
    <property type="match status" value="1"/>
</dbReference>
<dbReference type="GeneID" id="42001918"/>
<name>A0A507CDD9_9FUNG</name>
<evidence type="ECO:0000256" key="1">
    <source>
        <dbReference type="ARBA" id="ARBA00001946"/>
    </source>
</evidence>
<comment type="similarity">
    <text evidence="2">Belongs to the methyltransferase superfamily. HEN1 family.</text>
</comment>
<evidence type="ECO:0000256" key="11">
    <source>
        <dbReference type="ARBA" id="ARBA00035025"/>
    </source>
</evidence>
<keyword evidence="10" id="KW-0943">RNA-mediated gene silencing</keyword>